<sequence length="92" mass="10393">MTTEELADIPTIDVRTIPPYERHPRIFSVLEALKPSQAFAIVSDHEPRPLQYQIQARFPGLFGWTYVEQGPEVWRVLISREAGSGCECCCGS</sequence>
<proteinExistence type="predicted"/>
<organism evidence="2 3">
    <name type="scientific">Mesorhizobium australicum</name>
    <dbReference type="NCBI Taxonomy" id="536018"/>
    <lineage>
        <taxon>Bacteria</taxon>
        <taxon>Pseudomonadati</taxon>
        <taxon>Pseudomonadota</taxon>
        <taxon>Alphaproteobacteria</taxon>
        <taxon>Hyphomicrobiales</taxon>
        <taxon>Phyllobacteriaceae</taxon>
        <taxon>Mesorhizobium</taxon>
    </lineage>
</organism>
<dbReference type="InterPro" id="IPR018720">
    <property type="entry name" value="DUF2249"/>
</dbReference>
<dbReference type="EMBL" id="FXBL01000004">
    <property type="protein sequence ID" value="SMH30340.1"/>
    <property type="molecule type" value="Genomic_DNA"/>
</dbReference>
<protein>
    <submittedName>
        <fullName evidence="2">Uncharacterized conserved protein, DUF2249 family</fullName>
    </submittedName>
</protein>
<dbReference type="AlphaFoldDB" id="A0A1X7MZK5"/>
<dbReference type="Pfam" id="PF10006">
    <property type="entry name" value="DUF2249"/>
    <property type="match status" value="1"/>
</dbReference>
<reference evidence="2 3" key="1">
    <citation type="submission" date="2017-04" db="EMBL/GenBank/DDBJ databases">
        <authorList>
            <person name="Afonso C.L."/>
            <person name="Miller P.J."/>
            <person name="Scott M.A."/>
            <person name="Spackman E."/>
            <person name="Goraichik I."/>
            <person name="Dimitrov K.M."/>
            <person name="Suarez D.L."/>
            <person name="Swayne D.E."/>
        </authorList>
    </citation>
    <scope>NUCLEOTIDE SEQUENCE [LARGE SCALE GENOMIC DNA]</scope>
    <source>
        <strain evidence="2 3">B5P</strain>
    </source>
</reference>
<accession>A0A1X7MZK5</accession>
<feature type="domain" description="DUF2249" evidence="1">
    <location>
        <begin position="11"/>
        <end position="80"/>
    </location>
</feature>
<keyword evidence="3" id="KW-1185">Reference proteome</keyword>
<dbReference type="RefSeq" id="WP_085463166.1">
    <property type="nucleotide sequence ID" value="NZ_FXBL01000004.1"/>
</dbReference>
<name>A0A1X7MZK5_9HYPH</name>
<evidence type="ECO:0000313" key="2">
    <source>
        <dbReference type="EMBL" id="SMH30340.1"/>
    </source>
</evidence>
<evidence type="ECO:0000259" key="1">
    <source>
        <dbReference type="Pfam" id="PF10006"/>
    </source>
</evidence>
<dbReference type="OrthoDB" id="8451629at2"/>
<dbReference type="Proteomes" id="UP000193083">
    <property type="component" value="Unassembled WGS sequence"/>
</dbReference>
<gene>
    <name evidence="2" type="ORF">SAMN02982922_1036</name>
</gene>
<evidence type="ECO:0000313" key="3">
    <source>
        <dbReference type="Proteomes" id="UP000193083"/>
    </source>
</evidence>